<dbReference type="InterPro" id="IPR024884">
    <property type="entry name" value="NAPE-PLD"/>
</dbReference>
<dbReference type="PANTHER" id="PTHR15032:SF4">
    <property type="entry name" value="N-ACYL-PHOSPHATIDYLETHANOLAMINE-HYDROLYZING PHOSPHOLIPASE D"/>
    <property type="match status" value="1"/>
</dbReference>
<dbReference type="PIRSF" id="PIRSF038896">
    <property type="entry name" value="NAPE-PLD"/>
    <property type="match status" value="1"/>
</dbReference>
<proteinExistence type="predicted"/>
<dbReference type="AlphaFoldDB" id="A0A150WSS4"/>
<feature type="region of interest" description="Disordered" evidence="1">
    <location>
        <begin position="1"/>
        <end position="20"/>
    </location>
</feature>
<dbReference type="PANTHER" id="PTHR15032">
    <property type="entry name" value="N-ACYL-PHOSPHATIDYLETHANOLAMINE-HYDROLYZING PHOSPHOLIPASE D"/>
    <property type="match status" value="1"/>
</dbReference>
<dbReference type="Proteomes" id="UP000075320">
    <property type="component" value="Unassembled WGS sequence"/>
</dbReference>
<dbReference type="InterPro" id="IPR036866">
    <property type="entry name" value="RibonucZ/Hydroxyglut_hydro"/>
</dbReference>
<name>A0A150WSS4_BDEBC</name>
<organism evidence="3 4">
    <name type="scientific">Bdellovibrio bacteriovorus</name>
    <dbReference type="NCBI Taxonomy" id="959"/>
    <lineage>
        <taxon>Bacteria</taxon>
        <taxon>Pseudomonadati</taxon>
        <taxon>Bdellovibrionota</taxon>
        <taxon>Bdellovibrionia</taxon>
        <taxon>Bdellovibrionales</taxon>
        <taxon>Pseudobdellovibrionaceae</taxon>
        <taxon>Bdellovibrio</taxon>
    </lineage>
</organism>
<keyword evidence="4" id="KW-1185">Reference proteome</keyword>
<dbReference type="Pfam" id="PF12706">
    <property type="entry name" value="Lactamase_B_2"/>
    <property type="match status" value="1"/>
</dbReference>
<dbReference type="InterPro" id="IPR001279">
    <property type="entry name" value="Metallo-B-lactamas"/>
</dbReference>
<dbReference type="OrthoDB" id="5288698at2"/>
<evidence type="ECO:0000256" key="1">
    <source>
        <dbReference type="SAM" id="MobiDB-lite"/>
    </source>
</evidence>
<comment type="caution">
    <text evidence="3">The sequence shown here is derived from an EMBL/GenBank/DDBJ whole genome shotgun (WGS) entry which is preliminary data.</text>
</comment>
<dbReference type="GO" id="GO:0008270">
    <property type="term" value="F:zinc ion binding"/>
    <property type="evidence" value="ECO:0007669"/>
    <property type="project" value="InterPro"/>
</dbReference>
<keyword evidence="3" id="KW-0378">Hydrolase</keyword>
<accession>A0A150WSS4</accession>
<dbReference type="GO" id="GO:0005737">
    <property type="term" value="C:cytoplasm"/>
    <property type="evidence" value="ECO:0007669"/>
    <property type="project" value="TreeGrafter"/>
</dbReference>
<dbReference type="EMBL" id="LUKE01000001">
    <property type="protein sequence ID" value="KYG67480.1"/>
    <property type="molecule type" value="Genomic_DNA"/>
</dbReference>
<evidence type="ECO:0000313" key="4">
    <source>
        <dbReference type="Proteomes" id="UP000075320"/>
    </source>
</evidence>
<evidence type="ECO:0000313" key="3">
    <source>
        <dbReference type="EMBL" id="KYG67480.1"/>
    </source>
</evidence>
<feature type="domain" description="Metallo-beta-lactamase" evidence="2">
    <location>
        <begin position="79"/>
        <end position="277"/>
    </location>
</feature>
<protein>
    <submittedName>
        <fullName evidence="3">Hydrolase</fullName>
    </submittedName>
</protein>
<gene>
    <name evidence="3" type="ORF">AZI86_05100</name>
</gene>
<reference evidence="3 4" key="1">
    <citation type="submission" date="2016-03" db="EMBL/GenBank/DDBJ databases">
        <authorList>
            <person name="Ploux O."/>
        </authorList>
    </citation>
    <scope>NUCLEOTIDE SEQUENCE [LARGE SCALE GENOMIC DNA]</scope>
    <source>
        <strain evidence="3 4">R0</strain>
    </source>
</reference>
<feature type="compositionally biased region" description="Basic and acidic residues" evidence="1">
    <location>
        <begin position="1"/>
        <end position="15"/>
    </location>
</feature>
<dbReference type="GO" id="GO:0070290">
    <property type="term" value="F:N-acylphosphatidylethanolamine-specific phospholipase D activity"/>
    <property type="evidence" value="ECO:0007669"/>
    <property type="project" value="InterPro"/>
</dbReference>
<sequence>MAYQKSDHFDGEKFHNPGMSGNKSMLQVLKWKMTSTVTPWPATLENTSKPEVANQLKEGEISTTFINHATHLIQLKGVNIITDPVFSERVSPFTWIGPKRVRRPGIELKDLPKIDVVLISHNHYDHMDEESIRELAKKFDPTFVVPLGNERLIKEMGAKKVIEMDWWQTAELPEKNSVTLVPAQHWSRRTMFDTNKALWGGFVVKAADQRQIYFAGDTGYGALFKDIKGKLGPMDVAILPIGAYEPRWFMKEQHMNPEEAVQAHLDLESKFTLGTHFGTFPLTDEGIDEPVKALAEAIKKMQVDATRFVAPNVGETHFMPAKNSK</sequence>
<evidence type="ECO:0000259" key="2">
    <source>
        <dbReference type="Pfam" id="PF12706"/>
    </source>
</evidence>
<dbReference type="Gene3D" id="3.60.15.10">
    <property type="entry name" value="Ribonuclease Z/Hydroxyacylglutathione hydrolase-like"/>
    <property type="match status" value="1"/>
</dbReference>
<dbReference type="SUPFAM" id="SSF56281">
    <property type="entry name" value="Metallo-hydrolase/oxidoreductase"/>
    <property type="match status" value="1"/>
</dbReference>